<sequence>MRKRTYILLLSIMALSSCIEPIDVSPAVNSTADSSGILVVEANLTDEQGTVQQVLLSRSRRIESDSTVNVEDDVLFNPNTPFISPRGLDVAPEQNATVEAQTSAGNLIVFTESEPGIYKAPDTFFAERDTGYVLNITTADGARYASTEMRIIGSSRINDLYAERVTSDTGVDGMGIFVDTTDPTNETSYFRYAFEETYKIIAPNWRPFEFEIIEEGGEPILDEDTGDLIGFTVPAVRLIEKKREERVCFKTDPSQDILVADVSGLDNNTVIRNQLRFINSNNPILSHRYSIMVKQMAVAFESYQFYENLRNFTQSELVFSQIQPGPLEGNIASESSQNKVIGFFDVSSVAKQRLYFNYEDFYPGEPLPPYFGTVTCDRFLAPILGDPERDGPPPPPNEQCPQPLVPRIKLGLVEWLGSNDPGVCEGPYQVTPTICGDCNIVGSNIVPEFWTEE</sequence>
<dbReference type="PROSITE" id="PS51257">
    <property type="entry name" value="PROKAR_LIPOPROTEIN"/>
    <property type="match status" value="1"/>
</dbReference>
<evidence type="ECO:0000313" key="2">
    <source>
        <dbReference type="EMBL" id="MFD0796509.1"/>
    </source>
</evidence>
<keyword evidence="1" id="KW-0732">Signal</keyword>
<dbReference type="Proteomes" id="UP001597012">
    <property type="component" value="Unassembled WGS sequence"/>
</dbReference>
<dbReference type="EMBL" id="JBHTHY010000003">
    <property type="protein sequence ID" value="MFD0796509.1"/>
    <property type="molecule type" value="Genomic_DNA"/>
</dbReference>
<evidence type="ECO:0000313" key="3">
    <source>
        <dbReference type="Proteomes" id="UP001597012"/>
    </source>
</evidence>
<dbReference type="Pfam" id="PF14054">
    <property type="entry name" value="DUF4249"/>
    <property type="match status" value="1"/>
</dbReference>
<feature type="signal peptide" evidence="1">
    <location>
        <begin position="1"/>
        <end position="19"/>
    </location>
</feature>
<protein>
    <submittedName>
        <fullName evidence="2">DUF4249 domain-containing protein</fullName>
    </submittedName>
</protein>
<dbReference type="RefSeq" id="WP_379932337.1">
    <property type="nucleotide sequence ID" value="NZ_JBHTHY010000003.1"/>
</dbReference>
<organism evidence="2 3">
    <name type="scientific">Maribacter chungangensis</name>
    <dbReference type="NCBI Taxonomy" id="1069117"/>
    <lineage>
        <taxon>Bacteria</taxon>
        <taxon>Pseudomonadati</taxon>
        <taxon>Bacteroidota</taxon>
        <taxon>Flavobacteriia</taxon>
        <taxon>Flavobacteriales</taxon>
        <taxon>Flavobacteriaceae</taxon>
        <taxon>Maribacter</taxon>
    </lineage>
</organism>
<evidence type="ECO:0000256" key="1">
    <source>
        <dbReference type="SAM" id="SignalP"/>
    </source>
</evidence>
<accession>A0ABW3B0H4</accession>
<keyword evidence="3" id="KW-1185">Reference proteome</keyword>
<feature type="chain" id="PRO_5047541008" evidence="1">
    <location>
        <begin position="20"/>
        <end position="453"/>
    </location>
</feature>
<proteinExistence type="predicted"/>
<reference evidence="3" key="1">
    <citation type="journal article" date="2019" name="Int. J. Syst. Evol. Microbiol.">
        <title>The Global Catalogue of Microorganisms (GCM) 10K type strain sequencing project: providing services to taxonomists for standard genome sequencing and annotation.</title>
        <authorList>
            <consortium name="The Broad Institute Genomics Platform"/>
            <consortium name="The Broad Institute Genome Sequencing Center for Infectious Disease"/>
            <person name="Wu L."/>
            <person name="Ma J."/>
        </authorList>
    </citation>
    <scope>NUCLEOTIDE SEQUENCE [LARGE SCALE GENOMIC DNA]</scope>
    <source>
        <strain evidence="3">CCUG 61948</strain>
    </source>
</reference>
<dbReference type="InterPro" id="IPR025345">
    <property type="entry name" value="DUF4249"/>
</dbReference>
<name>A0ABW3B0H4_9FLAO</name>
<gene>
    <name evidence="2" type="ORF">ACFQZJ_03485</name>
</gene>
<comment type="caution">
    <text evidence="2">The sequence shown here is derived from an EMBL/GenBank/DDBJ whole genome shotgun (WGS) entry which is preliminary data.</text>
</comment>